<dbReference type="OrthoDB" id="3501153at2759"/>
<evidence type="ECO:0000313" key="2">
    <source>
        <dbReference type="EMBL" id="KAA8651036.1"/>
    </source>
</evidence>
<keyword evidence="1" id="KW-0472">Membrane</keyword>
<comment type="caution">
    <text evidence="2">The sequence shown here is derived from an EMBL/GenBank/DDBJ whole genome shotgun (WGS) entry which is preliminary data.</text>
</comment>
<proteinExistence type="predicted"/>
<gene>
    <name evidence="2" type="ORF">ATNIH1004_003729</name>
</gene>
<evidence type="ECO:0000313" key="3">
    <source>
        <dbReference type="Proteomes" id="UP000324241"/>
    </source>
</evidence>
<dbReference type="RefSeq" id="XP_033430397.1">
    <property type="nucleotide sequence ID" value="XM_033568402.1"/>
</dbReference>
<dbReference type="Proteomes" id="UP000324241">
    <property type="component" value="Unassembled WGS sequence"/>
</dbReference>
<dbReference type="InterPro" id="IPR053008">
    <property type="entry name" value="Phomopsin_biosynth_assoc"/>
</dbReference>
<name>A0A5M9MYJ6_9EURO</name>
<organism evidence="2 3">
    <name type="scientific">Aspergillus tanneri</name>
    <dbReference type="NCBI Taxonomy" id="1220188"/>
    <lineage>
        <taxon>Eukaryota</taxon>
        <taxon>Fungi</taxon>
        <taxon>Dikarya</taxon>
        <taxon>Ascomycota</taxon>
        <taxon>Pezizomycotina</taxon>
        <taxon>Eurotiomycetes</taxon>
        <taxon>Eurotiomycetidae</taxon>
        <taxon>Eurotiales</taxon>
        <taxon>Aspergillaceae</taxon>
        <taxon>Aspergillus</taxon>
        <taxon>Aspergillus subgen. Circumdati</taxon>
    </lineage>
</organism>
<sequence>MIVSLFFPKRYRTQYSKQEKTGYQILSEMEEEAHYLPPQAHSHSVSRRKIVTIGALVLFPFLLGAELILLLAPPRYPWFTQQDCNCGSSIKEALEKGCKYDPMATSWLPSICRDDELIDEFNHAGPGQDGAWAYYTDQSGNRTMTLEEVAQLAEKKGDEAAFWTTHEWHLAHCLFYWKKESRARKSGKVMIEKSFEGEYHVKHCAEVFQSCRPLQEINTRSSAGLNSDIMT</sequence>
<evidence type="ECO:0000256" key="1">
    <source>
        <dbReference type="SAM" id="Phobius"/>
    </source>
</evidence>
<dbReference type="PANTHER" id="PTHR35896">
    <property type="entry name" value="IG-LIKE DOMAIN-CONTAINING PROTEIN"/>
    <property type="match status" value="1"/>
</dbReference>
<dbReference type="EMBL" id="QUQM01000001">
    <property type="protein sequence ID" value="KAA8651036.1"/>
    <property type="molecule type" value="Genomic_DNA"/>
</dbReference>
<dbReference type="GeneID" id="54326431"/>
<keyword evidence="1" id="KW-0812">Transmembrane</keyword>
<dbReference type="AlphaFoldDB" id="A0A5M9MYJ6"/>
<dbReference type="InterPro" id="IPR018247">
    <property type="entry name" value="EF_Hand_1_Ca_BS"/>
</dbReference>
<protein>
    <submittedName>
        <fullName evidence="2">Uncharacterized protein</fullName>
    </submittedName>
</protein>
<feature type="transmembrane region" description="Helical" evidence="1">
    <location>
        <begin position="50"/>
        <end position="72"/>
    </location>
</feature>
<accession>A0A5M9MYJ6</accession>
<dbReference type="VEuPathDB" id="FungiDB:EYZ11_011054"/>
<dbReference type="PROSITE" id="PS00018">
    <property type="entry name" value="EF_HAND_1"/>
    <property type="match status" value="1"/>
</dbReference>
<keyword evidence="1" id="KW-1133">Transmembrane helix</keyword>
<reference evidence="2 3" key="1">
    <citation type="submission" date="2019-08" db="EMBL/GenBank/DDBJ databases">
        <title>The genome sequence of a newly discovered highly antifungal drug resistant Aspergillus species, Aspergillus tanneri NIH 1004.</title>
        <authorList>
            <person name="Mounaud S."/>
            <person name="Singh I."/>
            <person name="Joardar V."/>
            <person name="Pakala S."/>
            <person name="Pakala S."/>
            <person name="Venepally P."/>
            <person name="Chung J.K."/>
            <person name="Losada L."/>
            <person name="Nierman W.C."/>
        </authorList>
    </citation>
    <scope>NUCLEOTIDE SEQUENCE [LARGE SCALE GENOMIC DNA]</scope>
    <source>
        <strain evidence="2 3">NIH1004</strain>
    </source>
</reference>
<dbReference type="PANTHER" id="PTHR35896:SF3">
    <property type="entry name" value="MAJOR FACILITATOR SUPERFAMILY TRANSPORTER"/>
    <property type="match status" value="1"/>
</dbReference>